<evidence type="ECO:0000313" key="3">
    <source>
        <dbReference type="Proteomes" id="UP000276776"/>
    </source>
</evidence>
<dbReference type="OrthoDB" id="5829701at2759"/>
<keyword evidence="3" id="KW-1185">Reference proteome</keyword>
<name>A0A0N5CTA9_THECL</name>
<dbReference type="SUPFAM" id="SSF48726">
    <property type="entry name" value="Immunoglobulin"/>
    <property type="match status" value="1"/>
</dbReference>
<dbReference type="Proteomes" id="UP000276776">
    <property type="component" value="Unassembled WGS sequence"/>
</dbReference>
<proteinExistence type="predicted"/>
<dbReference type="EMBL" id="UYYF01001524">
    <property type="protein sequence ID" value="VDM99941.1"/>
    <property type="molecule type" value="Genomic_DNA"/>
</dbReference>
<dbReference type="STRING" id="103827.A0A0N5CTA9"/>
<protein>
    <submittedName>
        <fullName evidence="4">IG domain-containing protein</fullName>
    </submittedName>
</protein>
<evidence type="ECO:0000259" key="1">
    <source>
        <dbReference type="SMART" id="SM00409"/>
    </source>
</evidence>
<accession>A0A0N5CTA9</accession>
<reference evidence="2 3" key="2">
    <citation type="submission" date="2018-11" db="EMBL/GenBank/DDBJ databases">
        <authorList>
            <consortium name="Pathogen Informatics"/>
        </authorList>
    </citation>
    <scope>NUCLEOTIDE SEQUENCE [LARGE SCALE GENOMIC DNA]</scope>
</reference>
<feature type="domain" description="Immunoglobulin" evidence="1">
    <location>
        <begin position="38"/>
        <end position="133"/>
    </location>
</feature>
<dbReference type="SMART" id="SM00409">
    <property type="entry name" value="IG"/>
    <property type="match status" value="1"/>
</dbReference>
<dbReference type="InterPro" id="IPR036179">
    <property type="entry name" value="Ig-like_dom_sf"/>
</dbReference>
<reference evidence="4" key="1">
    <citation type="submission" date="2017-02" db="UniProtKB">
        <authorList>
            <consortium name="WormBaseParasite"/>
        </authorList>
    </citation>
    <scope>IDENTIFICATION</scope>
</reference>
<sequence length="161" mass="18101">MFDPWKLEGAIELLPFKCDRISENCFVVGELKVQGRALPSDSVYQGADASLFCCINMDPRSFIDDDGVDFIQNSSIIREPTNTPYDEIFTDGIEPPRCWSLEIKNAQFSDSGTYLCHVKTTGKHEINTNHTINFLVKGILKHLFVSNLFATIYSLITASVK</sequence>
<dbReference type="WBParaSite" id="TCLT_0000346701-mRNA-1">
    <property type="protein sequence ID" value="TCLT_0000346701-mRNA-1"/>
    <property type="gene ID" value="TCLT_0000346701"/>
</dbReference>
<dbReference type="AlphaFoldDB" id="A0A0N5CTA9"/>
<dbReference type="InterPro" id="IPR003599">
    <property type="entry name" value="Ig_sub"/>
</dbReference>
<evidence type="ECO:0000313" key="2">
    <source>
        <dbReference type="EMBL" id="VDM99941.1"/>
    </source>
</evidence>
<organism evidence="4">
    <name type="scientific">Thelazia callipaeda</name>
    <name type="common">Oriental eyeworm</name>
    <name type="synonym">Parasitic nematode</name>
    <dbReference type="NCBI Taxonomy" id="103827"/>
    <lineage>
        <taxon>Eukaryota</taxon>
        <taxon>Metazoa</taxon>
        <taxon>Ecdysozoa</taxon>
        <taxon>Nematoda</taxon>
        <taxon>Chromadorea</taxon>
        <taxon>Rhabditida</taxon>
        <taxon>Spirurina</taxon>
        <taxon>Spiruromorpha</taxon>
        <taxon>Thelazioidea</taxon>
        <taxon>Thelaziidae</taxon>
        <taxon>Thelazia</taxon>
    </lineage>
</organism>
<dbReference type="InterPro" id="IPR013783">
    <property type="entry name" value="Ig-like_fold"/>
</dbReference>
<dbReference type="Gene3D" id="2.60.40.10">
    <property type="entry name" value="Immunoglobulins"/>
    <property type="match status" value="1"/>
</dbReference>
<dbReference type="Pfam" id="PF07686">
    <property type="entry name" value="V-set"/>
    <property type="match status" value="1"/>
</dbReference>
<gene>
    <name evidence="2" type="ORF">TCLT_LOCUS3459</name>
</gene>
<evidence type="ECO:0000313" key="4">
    <source>
        <dbReference type="WBParaSite" id="TCLT_0000346701-mRNA-1"/>
    </source>
</evidence>
<dbReference type="InterPro" id="IPR013106">
    <property type="entry name" value="Ig_V-set"/>
</dbReference>